<keyword evidence="3" id="KW-1185">Reference proteome</keyword>
<dbReference type="RefSeq" id="WP_265990277.1">
    <property type="nucleotide sequence ID" value="NZ_CP110973.1"/>
</dbReference>
<name>A0ABW3Q8J4_9BACT</name>
<dbReference type="Pfam" id="PF01902">
    <property type="entry name" value="Diphthami_syn_2"/>
    <property type="match status" value="1"/>
</dbReference>
<evidence type="ECO:0000313" key="2">
    <source>
        <dbReference type="EMBL" id="MFD1139585.1"/>
    </source>
</evidence>
<accession>A0ABW3Q8J4</accession>
<dbReference type="NCBIfam" id="TIGR00290">
    <property type="entry name" value="MJ0570_dom"/>
    <property type="match status" value="1"/>
</dbReference>
<keyword evidence="2" id="KW-0436">Ligase</keyword>
<dbReference type="CDD" id="cd01994">
    <property type="entry name" value="AANH_PF0828-like"/>
    <property type="match status" value="1"/>
</dbReference>
<feature type="domain" description="Diphthamide synthase" evidence="1">
    <location>
        <begin position="3"/>
        <end position="200"/>
    </location>
</feature>
<gene>
    <name evidence="2" type="ORF">ACFQ4C_00610</name>
</gene>
<sequence>MHKAIISWSGGKDSALALFFCQQSAQYEVVGLLTNVNELLGRVTMHGVRAELIEDQAKALGLPLYTLKLSGDVSLESYNQAVKQSLNMFKEQGVTHVIYGDIFLEDLRHYREQQVSEVGLQAVFPLWQHNTTSLLTRFNQSGFKAVLVCINAKLLPESWAGRELDETVLADLPPAVDPCGENGEYHSFVYDGPIFKSPVAFQKGETVRRSYPAPTQSDDQWDTEFVFQDLVSFKKKRKHKYP</sequence>
<dbReference type="PANTHER" id="PTHR12196:SF2">
    <property type="entry name" value="DIPHTHINE--AMMONIA LIGASE"/>
    <property type="match status" value="1"/>
</dbReference>
<dbReference type="Proteomes" id="UP001597116">
    <property type="component" value="Unassembled WGS sequence"/>
</dbReference>
<dbReference type="Gene3D" id="3.90.1490.10">
    <property type="entry name" value="putative n-type atp pyrophosphatase, domain 2"/>
    <property type="match status" value="1"/>
</dbReference>
<evidence type="ECO:0000313" key="3">
    <source>
        <dbReference type="Proteomes" id="UP001597116"/>
    </source>
</evidence>
<protein>
    <submittedName>
        <fullName evidence="2">Diphthine--ammonia ligase</fullName>
        <ecNumber evidence="2">6.3.1.14</ecNumber>
    </submittedName>
</protein>
<dbReference type="InterPro" id="IPR002761">
    <property type="entry name" value="Diphthami_syn_dom"/>
</dbReference>
<dbReference type="InterPro" id="IPR014729">
    <property type="entry name" value="Rossmann-like_a/b/a_fold"/>
</dbReference>
<reference evidence="3" key="1">
    <citation type="journal article" date="2019" name="Int. J. Syst. Evol. Microbiol.">
        <title>The Global Catalogue of Microorganisms (GCM) 10K type strain sequencing project: providing services to taxonomists for standard genome sequencing and annotation.</title>
        <authorList>
            <consortium name="The Broad Institute Genomics Platform"/>
            <consortium name="The Broad Institute Genome Sequencing Center for Infectious Disease"/>
            <person name="Wu L."/>
            <person name="Ma J."/>
        </authorList>
    </citation>
    <scope>NUCLEOTIDE SEQUENCE [LARGE SCALE GENOMIC DNA]</scope>
    <source>
        <strain evidence="3">CCUG 55608</strain>
    </source>
</reference>
<dbReference type="EMBL" id="JBHTLP010000001">
    <property type="protein sequence ID" value="MFD1139585.1"/>
    <property type="molecule type" value="Genomic_DNA"/>
</dbReference>
<dbReference type="EC" id="6.3.1.14" evidence="2"/>
<proteinExistence type="predicted"/>
<dbReference type="PIRSF" id="PIRSF039123">
    <property type="entry name" value="Diphthamide_synthase"/>
    <property type="match status" value="1"/>
</dbReference>
<dbReference type="InterPro" id="IPR030662">
    <property type="entry name" value="DPH6/MJ0570"/>
</dbReference>
<comment type="caution">
    <text evidence="2">The sequence shown here is derived from an EMBL/GenBank/DDBJ whole genome shotgun (WGS) entry which is preliminary data.</text>
</comment>
<evidence type="ECO:0000259" key="1">
    <source>
        <dbReference type="Pfam" id="PF01902"/>
    </source>
</evidence>
<dbReference type="SUPFAM" id="SSF52402">
    <property type="entry name" value="Adenine nucleotide alpha hydrolases-like"/>
    <property type="match status" value="1"/>
</dbReference>
<dbReference type="PANTHER" id="PTHR12196">
    <property type="entry name" value="DOMAIN OF UNKNOWN FUNCTION 71 DUF71 -CONTAINING PROTEIN"/>
    <property type="match status" value="1"/>
</dbReference>
<organism evidence="2 3">
    <name type="scientific">Larkinella insperata</name>
    <dbReference type="NCBI Taxonomy" id="332158"/>
    <lineage>
        <taxon>Bacteria</taxon>
        <taxon>Pseudomonadati</taxon>
        <taxon>Bacteroidota</taxon>
        <taxon>Cytophagia</taxon>
        <taxon>Cytophagales</taxon>
        <taxon>Spirosomataceae</taxon>
        <taxon>Larkinella</taxon>
    </lineage>
</organism>
<dbReference type="Gene3D" id="3.40.50.620">
    <property type="entry name" value="HUPs"/>
    <property type="match status" value="1"/>
</dbReference>
<dbReference type="GO" id="GO:0017178">
    <property type="term" value="F:diphthine-ammonia ligase activity"/>
    <property type="evidence" value="ECO:0007669"/>
    <property type="project" value="UniProtKB-EC"/>
</dbReference>